<name>D1PNM4_9FIRM</name>
<comment type="caution">
    <text evidence="2">The sequence shown here is derived from an EMBL/GenBank/DDBJ whole genome shotgun (WGS) entry which is preliminary data.</text>
</comment>
<evidence type="ECO:0000256" key="1">
    <source>
        <dbReference type="SAM" id="Phobius"/>
    </source>
</evidence>
<proteinExistence type="predicted"/>
<reference evidence="2" key="1">
    <citation type="submission" date="2009-12" db="EMBL/GenBank/DDBJ databases">
        <authorList>
            <person name="Weinstock G."/>
            <person name="Sodergren E."/>
            <person name="Clifton S."/>
            <person name="Fulton L."/>
            <person name="Fulton B."/>
            <person name="Courtney L."/>
            <person name="Fronick C."/>
            <person name="Harrison M."/>
            <person name="Strong C."/>
            <person name="Farmer C."/>
            <person name="Delahaunty K."/>
            <person name="Markovic C."/>
            <person name="Hall O."/>
            <person name="Minx P."/>
            <person name="Tomlinson C."/>
            <person name="Mitreva M."/>
            <person name="Nelson J."/>
            <person name="Hou S."/>
            <person name="Wollam A."/>
            <person name="Pepin K.H."/>
            <person name="Johnson M."/>
            <person name="Bhonagiri V."/>
            <person name="Nash W.E."/>
            <person name="Warren W."/>
            <person name="Chinwalla A."/>
            <person name="Mardis E.R."/>
            <person name="Wilson R.K."/>
        </authorList>
    </citation>
    <scope>NUCLEOTIDE SEQUENCE [LARGE SCALE GENOMIC DNA]</scope>
    <source>
        <strain evidence="2">DSM 15176</strain>
    </source>
</reference>
<dbReference type="HOGENOM" id="CLU_2620713_0_0_9"/>
<keyword evidence="1" id="KW-0812">Transmembrane</keyword>
<keyword evidence="3" id="KW-1185">Reference proteome</keyword>
<gene>
    <name evidence="2" type="ORF">SUBVAR_05945</name>
</gene>
<dbReference type="Proteomes" id="UP000003438">
    <property type="component" value="Unassembled WGS sequence"/>
</dbReference>
<evidence type="ECO:0000313" key="3">
    <source>
        <dbReference type="Proteomes" id="UP000003438"/>
    </source>
</evidence>
<evidence type="ECO:0000313" key="2">
    <source>
        <dbReference type="EMBL" id="EFB76159.1"/>
    </source>
</evidence>
<sequence>MIHRYTGLGLLGVSMTTTSLFRYIVIADLHTRPYFTTWAQVSSTPKQTFFHKKRFTPEFGVNLCQICIADAAARYFFT</sequence>
<dbReference type="AlphaFoldDB" id="D1PNM4"/>
<keyword evidence="1" id="KW-1133">Transmembrane helix</keyword>
<accession>D1PNM4</accession>
<dbReference type="STRING" id="411471.SUBVAR_05945"/>
<protein>
    <submittedName>
        <fullName evidence="2">Uncharacterized protein</fullName>
    </submittedName>
</protein>
<dbReference type="EMBL" id="ACBY02000023">
    <property type="protein sequence ID" value="EFB76159.1"/>
    <property type="molecule type" value="Genomic_DNA"/>
</dbReference>
<organism evidence="2 3">
    <name type="scientific">Subdoligranulum variabile DSM 15176</name>
    <dbReference type="NCBI Taxonomy" id="411471"/>
    <lineage>
        <taxon>Bacteria</taxon>
        <taxon>Bacillati</taxon>
        <taxon>Bacillota</taxon>
        <taxon>Clostridia</taxon>
        <taxon>Eubacteriales</taxon>
        <taxon>Oscillospiraceae</taxon>
        <taxon>Subdoligranulum</taxon>
    </lineage>
</organism>
<feature type="transmembrane region" description="Helical" evidence="1">
    <location>
        <begin position="6"/>
        <end position="25"/>
    </location>
</feature>
<keyword evidence="1" id="KW-0472">Membrane</keyword>